<dbReference type="OrthoDB" id="8171242at2"/>
<dbReference type="AlphaFoldDB" id="A0A0A1F6I3"/>
<gene>
    <name evidence="1" type="ORF">LT85_0983</name>
</gene>
<dbReference type="KEGG" id="care:LT85_0983"/>
<protein>
    <submittedName>
        <fullName evidence="1">Uncharacterized protein</fullName>
    </submittedName>
</protein>
<evidence type="ECO:0000313" key="1">
    <source>
        <dbReference type="EMBL" id="AIY40141.1"/>
    </source>
</evidence>
<accession>A0A0A1F6I3</accession>
<dbReference type="RefSeq" id="WP_038486034.1">
    <property type="nucleotide sequence ID" value="NZ_CP009962.1"/>
</dbReference>
<organism evidence="1 2">
    <name type="scientific">Collimonas arenae</name>
    <dbReference type="NCBI Taxonomy" id="279058"/>
    <lineage>
        <taxon>Bacteria</taxon>
        <taxon>Pseudomonadati</taxon>
        <taxon>Pseudomonadota</taxon>
        <taxon>Betaproteobacteria</taxon>
        <taxon>Burkholderiales</taxon>
        <taxon>Oxalobacteraceae</taxon>
        <taxon>Collimonas</taxon>
    </lineage>
</organism>
<sequence>MTESDESSELSAEQQDTANLLERLLGRAISDRYVDFCRLALGVFELRVSRPIAAHALRELEGILRRSLKASLEIRPAEESIDPLHIKAREELSRLGLDNTAIERAIEALKPRTNQANQIRQIAASLGLAPDGDVAEAWISLSKTAGRAHEHSFHESLLVDEDFRKKSQQPFEMVIRAVAVALQRRYSVLMRRVEELAAMSDKSQAAKLFGAEVPSAMPLQWHFFHRLQTADWLPFLAQQKLIGPPLPELTGAGVNVGRFGEWPAGSYLRRMAESEDATVRDQVAMAVRNVAPSKHPDVRRSGMEIIAAFPAAEAASLAEVAVGWLDRDANSMTLQPAEQLVKRLANGGQRAAALAVAARLLQVFGDDGNTTSLYAQHMYEHSLPQLTPVLTAAFGVAALELFSDLLNQAVVSRKAGDDPAFDPTSYDQGLITDDSNANYSIYDALKCQVRYSAEQIIHGDALQMPAVLEVLGKHTPKLFRRLEMFLLSQHPAAASERARSLLLDAELLEAPWCTHEYALLALAWFPSLTPTDQQTVLGQADAISGRYMDGWKARFEERAKQPPNAEEVRIFSAHVLRDALWYWRAVLPTDRQRSVDAIVAEFGDPEAWRNAYWTGQEESPLATADFASQPIAEIVAFLRDWQPRHEPRRQTITALAQELMRVATQNPVKYAQEAMQFADLPAVYVHRLLDGLSDATRNQRDFPWTSVLQLLGLTFSRLNEPIASASIAEGDDPTWHWACAAGGELLKAGLRRGAAGIGFEHKETVQDLLLTLHRHAPQAPEVDDFEERFERDPYFASETTLRGAAIELCILLIFWLSKEAGSTHASTPREALALTPPVMAALETELRDCSPNGRIPRSIMGRYLGWLFYFGESWLTENMVPMFARSDQQLRRAAWLSHLLHDGGPLGSKLDDLRSDYVHEIGLIADTPNDRKGYRQNRLGEYLVILYLNEYLDLQSGGLLDSFLIKAPGKVRQHVMWALGRNLQKPATDFPDLQRTRVLAFWDSRLAASEVATERAHFEGELGSIGLWCENHQIDLTWLFDRLLRMLRSGFVPEPAYNVVAWLAKVCETHVDRAVEVLEKLLTNQNVEPWVYVGQDQSIRALLTAGQSRGTTATVKRVEELVSFLASIGQSGYLDLVRPTQIAAVNQHG</sequence>
<keyword evidence="2" id="KW-1185">Reference proteome</keyword>
<dbReference type="HOGENOM" id="CLU_278460_0_0_4"/>
<name>A0A0A1F6I3_9BURK</name>
<evidence type="ECO:0000313" key="2">
    <source>
        <dbReference type="Proteomes" id="UP000030302"/>
    </source>
</evidence>
<reference evidence="2" key="1">
    <citation type="journal article" date="2014" name="Soil Biol. Biochem.">
        <title>Structure and function of bacterial communities in ageing soils: Insights from the Mendocino ecological staircase.</title>
        <authorList>
            <person name="Uroz S."/>
            <person name="Tech J.J."/>
            <person name="Sawaya N.A."/>
            <person name="Frey-Klett P."/>
            <person name="Leveau J.H.J."/>
        </authorList>
    </citation>
    <scope>NUCLEOTIDE SEQUENCE [LARGE SCALE GENOMIC DNA]</scope>
    <source>
        <strain evidence="2">Cal35</strain>
    </source>
</reference>
<proteinExistence type="predicted"/>
<dbReference type="EMBL" id="CP009962">
    <property type="protein sequence ID" value="AIY40141.1"/>
    <property type="molecule type" value="Genomic_DNA"/>
</dbReference>
<dbReference type="Proteomes" id="UP000030302">
    <property type="component" value="Chromosome"/>
</dbReference>